<feature type="region of interest" description="Disordered" evidence="1">
    <location>
        <begin position="23"/>
        <end position="54"/>
    </location>
</feature>
<dbReference type="Proteomes" id="UP000509335">
    <property type="component" value="Chromosome"/>
</dbReference>
<proteinExistence type="predicted"/>
<gene>
    <name evidence="3" type="ORF">HXZ27_16145</name>
</gene>
<name>A0A7H8XN17_9ACTN</name>
<dbReference type="AlphaFoldDB" id="A0A7H8XN17"/>
<evidence type="ECO:0000256" key="1">
    <source>
        <dbReference type="SAM" id="MobiDB-lite"/>
    </source>
</evidence>
<feature type="compositionally biased region" description="Basic and acidic residues" evidence="1">
    <location>
        <begin position="23"/>
        <end position="35"/>
    </location>
</feature>
<keyword evidence="2" id="KW-0472">Membrane</keyword>
<reference evidence="3 4" key="1">
    <citation type="submission" date="2020-07" db="EMBL/GenBank/DDBJ databases">
        <title>A bifunctional nitrone conjugated secondary metabolite targeting the ribosome.</title>
        <authorList>
            <person name="Limbrick E.M."/>
            <person name="Graf M."/>
            <person name="Derewacz D.K."/>
            <person name="Nguyen F."/>
            <person name="Spraggins J.M."/>
            <person name="Wieland M."/>
            <person name="Ynigez-Gutierrez A.E."/>
            <person name="Reisman B.J."/>
            <person name="Zinshteyn B."/>
            <person name="McCulloch K."/>
            <person name="Iverson T.M."/>
            <person name="Green R."/>
            <person name="Wilson D.N."/>
            <person name="Bachmann B.O."/>
        </authorList>
    </citation>
    <scope>NUCLEOTIDE SEQUENCE [LARGE SCALE GENOMIC DNA]</scope>
    <source>
        <strain evidence="4">aurantiaca</strain>
    </source>
</reference>
<evidence type="ECO:0000313" key="4">
    <source>
        <dbReference type="Proteomes" id="UP000509335"/>
    </source>
</evidence>
<keyword evidence="2" id="KW-1133">Transmembrane helix</keyword>
<dbReference type="EMBL" id="CP058322">
    <property type="protein sequence ID" value="QLD25549.1"/>
    <property type="molecule type" value="Genomic_DNA"/>
</dbReference>
<protein>
    <submittedName>
        <fullName evidence="3">Uncharacterized protein</fullName>
    </submittedName>
</protein>
<evidence type="ECO:0000256" key="2">
    <source>
        <dbReference type="SAM" id="Phobius"/>
    </source>
</evidence>
<dbReference type="KEGG" id="mcab:HXZ27_16145"/>
<accession>A0A7H8XN17</accession>
<feature type="compositionally biased region" description="Basic and acidic residues" evidence="1">
    <location>
        <begin position="42"/>
        <end position="53"/>
    </location>
</feature>
<keyword evidence="2" id="KW-0812">Transmembrane</keyword>
<sequence>MTGPLAESAVVDQHRPPLYAAEVNREDDMFSDHDAPISTDQVPHEPDRRRDAARPAVSLGIRAAILAGLVVATASGGIAAPEPYDDPVRLVSGGSTTCCPPS</sequence>
<evidence type="ECO:0000313" key="3">
    <source>
        <dbReference type="EMBL" id="QLD25549.1"/>
    </source>
</evidence>
<organism evidence="3 4">
    <name type="scientific">Micromonospora carbonacea</name>
    <dbReference type="NCBI Taxonomy" id="47853"/>
    <lineage>
        <taxon>Bacteria</taxon>
        <taxon>Bacillati</taxon>
        <taxon>Actinomycetota</taxon>
        <taxon>Actinomycetes</taxon>
        <taxon>Micromonosporales</taxon>
        <taxon>Micromonosporaceae</taxon>
        <taxon>Micromonospora</taxon>
    </lineage>
</organism>
<feature type="transmembrane region" description="Helical" evidence="2">
    <location>
        <begin position="59"/>
        <end position="80"/>
    </location>
</feature>